<dbReference type="OrthoDB" id="4804098at2"/>
<dbReference type="Proteomes" id="UP000235703">
    <property type="component" value="Unassembled WGS sequence"/>
</dbReference>
<gene>
    <name evidence="3" type="ORF">CJ198_07535</name>
</gene>
<feature type="region of interest" description="Disordered" evidence="1">
    <location>
        <begin position="145"/>
        <end position="184"/>
    </location>
</feature>
<evidence type="ECO:0000313" key="3">
    <source>
        <dbReference type="EMBL" id="PMB98210.1"/>
    </source>
</evidence>
<organism evidence="3 4">
    <name type="scientific">Brevibacterium luteolum</name>
    <dbReference type="NCBI Taxonomy" id="199591"/>
    <lineage>
        <taxon>Bacteria</taxon>
        <taxon>Bacillati</taxon>
        <taxon>Actinomycetota</taxon>
        <taxon>Actinomycetes</taxon>
        <taxon>Micrococcales</taxon>
        <taxon>Brevibacteriaceae</taxon>
        <taxon>Brevibacterium</taxon>
    </lineage>
</organism>
<evidence type="ECO:0000313" key="4">
    <source>
        <dbReference type="Proteomes" id="UP000235703"/>
    </source>
</evidence>
<proteinExistence type="predicted"/>
<evidence type="ECO:0008006" key="5">
    <source>
        <dbReference type="Google" id="ProtNLM"/>
    </source>
</evidence>
<sequence>MKRSTRAALAAAAVALVIPASGCASLLSAQQTAEYQYNGGDGAWNVENEQVKVRGLLLIANDDDVAQVFFTVVNNSDEDADVEISVGSATASETVPAGGRWVQNPKNAATESEPLLTENYGGKPGDKVDVEVTINGETEVVRAQVLNGAHPDYQDLEPTGAPGDENATGVVETPGPEESPTATP</sequence>
<feature type="signal peptide" evidence="2">
    <location>
        <begin position="1"/>
        <end position="24"/>
    </location>
</feature>
<protein>
    <recommendedName>
        <fullName evidence="5">DNA modification methylase</fullName>
    </recommendedName>
</protein>
<accession>A0A2N6PHQ3</accession>
<evidence type="ECO:0000256" key="2">
    <source>
        <dbReference type="SAM" id="SignalP"/>
    </source>
</evidence>
<keyword evidence="2" id="KW-0732">Signal</keyword>
<reference evidence="3 4" key="1">
    <citation type="submission" date="2017-09" db="EMBL/GenBank/DDBJ databases">
        <title>Bacterial strain isolated from the female urinary microbiota.</title>
        <authorList>
            <person name="Thomas-White K."/>
            <person name="Kumar N."/>
            <person name="Forster S."/>
            <person name="Putonti C."/>
            <person name="Lawley T."/>
            <person name="Wolfe A.J."/>
        </authorList>
    </citation>
    <scope>NUCLEOTIDE SEQUENCE [LARGE SCALE GENOMIC DNA]</scope>
    <source>
        <strain evidence="3 4">UMB0680</strain>
    </source>
</reference>
<dbReference type="AlphaFoldDB" id="A0A2N6PHQ3"/>
<dbReference type="RefSeq" id="WP_102162006.1">
    <property type="nucleotide sequence ID" value="NZ_PNFZ01000003.1"/>
</dbReference>
<evidence type="ECO:0000256" key="1">
    <source>
        <dbReference type="SAM" id="MobiDB-lite"/>
    </source>
</evidence>
<name>A0A2N6PHQ3_9MICO</name>
<dbReference type="EMBL" id="PNFZ01000003">
    <property type="protein sequence ID" value="PMB98210.1"/>
    <property type="molecule type" value="Genomic_DNA"/>
</dbReference>
<comment type="caution">
    <text evidence="3">The sequence shown here is derived from an EMBL/GenBank/DDBJ whole genome shotgun (WGS) entry which is preliminary data.</text>
</comment>
<feature type="chain" id="PRO_5038481032" description="DNA modification methylase" evidence="2">
    <location>
        <begin position="25"/>
        <end position="184"/>
    </location>
</feature>
<keyword evidence="4" id="KW-1185">Reference proteome</keyword>